<dbReference type="EMBL" id="CP019154">
    <property type="protein sequence ID" value="AUG47889.1"/>
    <property type="molecule type" value="Genomic_DNA"/>
</dbReference>
<dbReference type="OrthoDB" id="100846at2157"/>
<evidence type="ECO:0008006" key="3">
    <source>
        <dbReference type="Google" id="ProtNLM"/>
    </source>
</evidence>
<organism evidence="1 2">
    <name type="scientific">Haloarcula taiwanensis</name>
    <dbReference type="NCBI Taxonomy" id="1932004"/>
    <lineage>
        <taxon>Archaea</taxon>
        <taxon>Methanobacteriati</taxon>
        <taxon>Methanobacteriota</taxon>
        <taxon>Stenosarchaea group</taxon>
        <taxon>Halobacteria</taxon>
        <taxon>Halobacteriales</taxon>
        <taxon>Haloarculaceae</taxon>
        <taxon>Haloarcula</taxon>
    </lineage>
</organism>
<dbReference type="AlphaFoldDB" id="A0A2H4ZZH9"/>
<dbReference type="KEGG" id="hta:BVU17_10310"/>
<evidence type="ECO:0000313" key="1">
    <source>
        <dbReference type="EMBL" id="AUG47889.1"/>
    </source>
</evidence>
<dbReference type="Gene3D" id="3.40.720.10">
    <property type="entry name" value="Alkaline Phosphatase, subunit A"/>
    <property type="match status" value="1"/>
</dbReference>
<keyword evidence="2" id="KW-1185">Reference proteome</keyword>
<accession>A0A2H4ZZH9</accession>
<evidence type="ECO:0000313" key="2">
    <source>
        <dbReference type="Proteomes" id="UP000242917"/>
    </source>
</evidence>
<name>A0A2H4ZZH9_9EURY</name>
<proteinExistence type="predicted"/>
<protein>
    <recommendedName>
        <fullName evidence="3">Sulfatase N-terminal domain-containing protein</fullName>
    </recommendedName>
</protein>
<dbReference type="SUPFAM" id="SSF53649">
    <property type="entry name" value="Alkaline phosphatase-like"/>
    <property type="match status" value="1"/>
</dbReference>
<dbReference type="Proteomes" id="UP000242917">
    <property type="component" value="Chromosome I"/>
</dbReference>
<reference evidence="1 2" key="1">
    <citation type="submission" date="2017-01" db="EMBL/GenBank/DDBJ databases">
        <title>A Red Light-Sensitive Sensory Rhodopsin I From Haloarcula taiwanensis, A New Haloarchaeon Isolated From Taiwan.</title>
        <authorList>
            <person name="Yang C.-S."/>
            <person name="Han Y.-A."/>
            <person name="Chen P.-C."/>
            <person name="Ng W.V."/>
            <person name="Chen T.-W."/>
        </authorList>
    </citation>
    <scope>NUCLEOTIDE SEQUENCE [LARGE SCALE GENOMIC DNA]</scope>
    <source>
        <strain evidence="1 2">Taiwanensis</strain>
    </source>
</reference>
<gene>
    <name evidence="1" type="ORF">BVU17_10310</name>
</gene>
<sequence>MQPTKITTLISEELRDAYIALWASLTSRYPVGANVFERDWDALIILDTCRVDALKEVADEYSFLSDIDSIVSVGSTSREWVANTFRTTYTSEIRGTAYVSANAFSKRVLKDRNFPADRAPVNWKVADADDFLLVDDAWQYQPEHPYKHMLPEHLTDRAITVGRELQPDRLIVHYSQPHSPYIAMARREGRELKPWESNPFKCLRAGSVERETVWNAYLENLRMSLDSVSVLLENLNAERVAISADHGEGFGRWGTYKHPLGSLQPNVKCVPWATTTARDRGEYEPKFKPRVTGEQGDKDEFERKETVEHLRDLGYL</sequence>
<dbReference type="InterPro" id="IPR017850">
    <property type="entry name" value="Alkaline_phosphatase_core_sf"/>
</dbReference>